<sequence>MSSITVYQADPQGFFLYATEAFELPLQPGDFNVPYGASIDAPPAPAQGYVARTGESGWQLVEDHRQDRLFYVLQPAAGDELAVFAEYPIGSQVVVDGQELRYDGGGPVPAWLIAQLPEKGRLLVPLLE</sequence>
<dbReference type="EMBL" id="JUGD01000022">
    <property type="protein sequence ID" value="RAM63228.1"/>
    <property type="molecule type" value="Genomic_DNA"/>
</dbReference>
<name>A0ABX9BZ64_9BURK</name>
<gene>
    <name evidence="1" type="ORF">RB24_18125</name>
</gene>
<dbReference type="Proteomes" id="UP000248631">
    <property type="component" value="Unassembled WGS sequence"/>
</dbReference>
<evidence type="ECO:0008006" key="3">
    <source>
        <dbReference type="Google" id="ProtNLM"/>
    </source>
</evidence>
<evidence type="ECO:0000313" key="2">
    <source>
        <dbReference type="Proteomes" id="UP000248631"/>
    </source>
</evidence>
<reference evidence="1 2" key="1">
    <citation type="submission" date="2014-12" db="EMBL/GenBank/DDBJ databases">
        <title>Complete genome sequence of Herbaspirillum rubrisubalbicans Os38.</title>
        <authorList>
            <person name="Chen M."/>
            <person name="An Q."/>
        </authorList>
    </citation>
    <scope>NUCLEOTIDE SEQUENCE [LARGE SCALE GENOMIC DNA]</scope>
    <source>
        <strain evidence="1 2">Os38</strain>
    </source>
</reference>
<accession>A0ABX9BZ64</accession>
<comment type="caution">
    <text evidence="1">The sequence shown here is derived from an EMBL/GenBank/DDBJ whole genome shotgun (WGS) entry which is preliminary data.</text>
</comment>
<keyword evidence="2" id="KW-1185">Reference proteome</keyword>
<evidence type="ECO:0000313" key="1">
    <source>
        <dbReference type="EMBL" id="RAM63228.1"/>
    </source>
</evidence>
<dbReference type="RefSeq" id="WP_112069280.1">
    <property type="nucleotide sequence ID" value="NZ_JUGD01000022.1"/>
</dbReference>
<proteinExistence type="predicted"/>
<organism evidence="1 2">
    <name type="scientific">Herbaspirillum rubrisubalbicans</name>
    <dbReference type="NCBI Taxonomy" id="80842"/>
    <lineage>
        <taxon>Bacteria</taxon>
        <taxon>Pseudomonadati</taxon>
        <taxon>Pseudomonadota</taxon>
        <taxon>Betaproteobacteria</taxon>
        <taxon>Burkholderiales</taxon>
        <taxon>Oxalobacteraceae</taxon>
        <taxon>Herbaspirillum</taxon>
    </lineage>
</organism>
<protein>
    <recommendedName>
        <fullName evidence="3">Phage tail protein</fullName>
    </recommendedName>
</protein>